<accession>A0ABV7F7B8</accession>
<organism evidence="2 3">
    <name type="scientific">Undibacterium arcticum</name>
    <dbReference type="NCBI Taxonomy" id="1762892"/>
    <lineage>
        <taxon>Bacteria</taxon>
        <taxon>Pseudomonadati</taxon>
        <taxon>Pseudomonadota</taxon>
        <taxon>Betaproteobacteria</taxon>
        <taxon>Burkholderiales</taxon>
        <taxon>Oxalobacteraceae</taxon>
        <taxon>Undibacterium</taxon>
    </lineage>
</organism>
<name>A0ABV7F7B8_9BURK</name>
<dbReference type="RefSeq" id="WP_390333056.1">
    <property type="nucleotide sequence ID" value="NZ_JBHRTP010000091.1"/>
</dbReference>
<proteinExistence type="predicted"/>
<feature type="transmembrane region" description="Helical" evidence="1">
    <location>
        <begin position="95"/>
        <end position="117"/>
    </location>
</feature>
<keyword evidence="1" id="KW-0812">Transmembrane</keyword>
<comment type="caution">
    <text evidence="2">The sequence shown here is derived from an EMBL/GenBank/DDBJ whole genome shotgun (WGS) entry which is preliminary data.</text>
</comment>
<evidence type="ECO:0000256" key="1">
    <source>
        <dbReference type="SAM" id="Phobius"/>
    </source>
</evidence>
<gene>
    <name evidence="2" type="ORF">ACFOFO_23285</name>
</gene>
<dbReference type="EMBL" id="JBHRTP010000091">
    <property type="protein sequence ID" value="MFC3110840.1"/>
    <property type="molecule type" value="Genomic_DNA"/>
</dbReference>
<reference evidence="3" key="1">
    <citation type="journal article" date="2019" name="Int. J. Syst. Evol. Microbiol.">
        <title>The Global Catalogue of Microorganisms (GCM) 10K type strain sequencing project: providing services to taxonomists for standard genome sequencing and annotation.</title>
        <authorList>
            <consortium name="The Broad Institute Genomics Platform"/>
            <consortium name="The Broad Institute Genome Sequencing Center for Infectious Disease"/>
            <person name="Wu L."/>
            <person name="Ma J."/>
        </authorList>
    </citation>
    <scope>NUCLEOTIDE SEQUENCE [LARGE SCALE GENOMIC DNA]</scope>
    <source>
        <strain evidence="3">KCTC 42986</strain>
    </source>
</reference>
<keyword evidence="1" id="KW-0472">Membrane</keyword>
<feature type="transmembrane region" description="Helical" evidence="1">
    <location>
        <begin position="20"/>
        <end position="38"/>
    </location>
</feature>
<keyword evidence="1" id="KW-1133">Transmembrane helix</keyword>
<sequence length="124" mass="13972">MNSNSRKQRVNHMSRGWFRLGILLTVIWFASAVAFLIYEYRSQNPFCQFDEPVASGPACEHVFWTWEPIKNSSTLFTTGQATEAKQVFTPQVGRVVFLLLGMPLLGWALAIGVAWVASGFRKST</sequence>
<dbReference type="Proteomes" id="UP001595530">
    <property type="component" value="Unassembled WGS sequence"/>
</dbReference>
<evidence type="ECO:0008006" key="4">
    <source>
        <dbReference type="Google" id="ProtNLM"/>
    </source>
</evidence>
<protein>
    <recommendedName>
        <fullName evidence="4">Transmembrane protein</fullName>
    </recommendedName>
</protein>
<evidence type="ECO:0000313" key="2">
    <source>
        <dbReference type="EMBL" id="MFC3110840.1"/>
    </source>
</evidence>
<keyword evidence="3" id="KW-1185">Reference proteome</keyword>
<evidence type="ECO:0000313" key="3">
    <source>
        <dbReference type="Proteomes" id="UP001595530"/>
    </source>
</evidence>